<dbReference type="InterPro" id="IPR004316">
    <property type="entry name" value="SWEET_rpt"/>
</dbReference>
<dbReference type="InterPro" id="IPR047664">
    <property type="entry name" value="SWEET"/>
</dbReference>
<feature type="transmembrane region" description="Helical" evidence="9">
    <location>
        <begin position="6"/>
        <end position="25"/>
    </location>
</feature>
<dbReference type="PANTHER" id="PTHR10791:SF232">
    <property type="entry name" value="BIDIRECTIONAL SUGAR TRANSPORTER SWEET"/>
    <property type="match status" value="1"/>
</dbReference>
<dbReference type="AlphaFoldDB" id="A0A3Q7FQQ0"/>
<evidence type="ECO:0000256" key="5">
    <source>
        <dbReference type="ARBA" id="ARBA00022692"/>
    </source>
</evidence>
<feature type="transmembrane region" description="Helical" evidence="9">
    <location>
        <begin position="104"/>
        <end position="124"/>
    </location>
</feature>
<dbReference type="OMA" id="TENTWAF"/>
<dbReference type="GO" id="GO:0051119">
    <property type="term" value="F:sugar transmembrane transporter activity"/>
    <property type="evidence" value="ECO:0000318"/>
    <property type="project" value="GO_Central"/>
</dbReference>
<name>A0A3Q7FQQ0_SOLLC</name>
<reference evidence="10" key="2">
    <citation type="submission" date="2019-01" db="UniProtKB">
        <authorList>
            <consortium name="EnsemblPlants"/>
        </authorList>
    </citation>
    <scope>IDENTIFICATION</scope>
    <source>
        <strain evidence="10">cv. Heinz 1706</strain>
    </source>
</reference>
<evidence type="ECO:0000256" key="1">
    <source>
        <dbReference type="ARBA" id="ARBA00004127"/>
    </source>
</evidence>
<proteinExistence type="inferred from homology"/>
<comment type="subcellular location">
    <subcellularLocation>
        <location evidence="9">Cell membrane</location>
        <topology evidence="9">Multi-pass membrane protein</topology>
    </subcellularLocation>
    <subcellularLocation>
        <location evidence="1">Endomembrane system</location>
        <topology evidence="1">Multi-pass membrane protein</topology>
    </subcellularLocation>
</comment>
<dbReference type="FunCoup" id="A0A3Q7FQQ0">
    <property type="interactions" value="1582"/>
</dbReference>
<keyword evidence="5 9" id="KW-0812">Transmembrane</keyword>
<keyword evidence="3 9" id="KW-0813">Transport</keyword>
<dbReference type="Gramene" id="Solyc03g097870.3.1">
    <property type="protein sequence ID" value="Solyc03g097870.3.1"/>
    <property type="gene ID" value="Solyc03g097870.3"/>
</dbReference>
<comment type="function">
    <text evidence="9">Mediates both low-affinity uptake and efflux of sugar across the membrane.</text>
</comment>
<sequence length="327" mass="36719">MAVDFGHYAFAFGVLGNIISFIVFLSPIPTFYSIYKKKSTEGYQSIPYVVALFSSMLWIYYALLKSNMPLLITINSFGMFIETIYVGFYLFYAPKKARVHTIKMLMLSVVGGFGAIVLVTEFLFKGVVRGQIVGWICLIFSLCVFVAPLGIVRQVIKTKSVEYMPLLLSVFLTLSAVMWFFYGLLLKDINIAVSSLILQILQFSYMHNPPLHTTTITFPAPNVLGFIFGILQIILYAIYSKKEKSIIKEQKLPEIQKTEVIVKDENMNANKKLPELTQEQIIDIVKLAGLLVVTDKTNVATCPNDTNCGVKAVNKIENMPKLQTVAT</sequence>
<feature type="transmembrane region" description="Helical" evidence="9">
    <location>
        <begin position="130"/>
        <end position="151"/>
    </location>
</feature>
<dbReference type="Pfam" id="PF03083">
    <property type="entry name" value="MtN3_slv"/>
    <property type="match status" value="2"/>
</dbReference>
<feature type="transmembrane region" description="Helical" evidence="9">
    <location>
        <begin position="216"/>
        <end position="239"/>
    </location>
</feature>
<dbReference type="GO" id="GO:0005886">
    <property type="term" value="C:plasma membrane"/>
    <property type="evidence" value="ECO:0007669"/>
    <property type="project" value="UniProtKB-SubCell"/>
</dbReference>
<dbReference type="Proteomes" id="UP000004994">
    <property type="component" value="Chromosome 3"/>
</dbReference>
<dbReference type="FunFam" id="1.20.1280.290:FF:000001">
    <property type="entry name" value="Bidirectional sugar transporter SWEET"/>
    <property type="match status" value="1"/>
</dbReference>
<dbReference type="GO" id="GO:0012505">
    <property type="term" value="C:endomembrane system"/>
    <property type="evidence" value="ECO:0007669"/>
    <property type="project" value="UniProtKB-SubCell"/>
</dbReference>
<dbReference type="InParanoid" id="A0A3Q7FQQ0"/>
<dbReference type="GO" id="GO:0008643">
    <property type="term" value="P:carbohydrate transport"/>
    <property type="evidence" value="ECO:0000318"/>
    <property type="project" value="GO_Central"/>
</dbReference>
<evidence type="ECO:0000256" key="6">
    <source>
        <dbReference type="ARBA" id="ARBA00022737"/>
    </source>
</evidence>
<organism evidence="10">
    <name type="scientific">Solanum lycopersicum</name>
    <name type="common">Tomato</name>
    <name type="synonym">Lycopersicon esculentum</name>
    <dbReference type="NCBI Taxonomy" id="4081"/>
    <lineage>
        <taxon>Eukaryota</taxon>
        <taxon>Viridiplantae</taxon>
        <taxon>Streptophyta</taxon>
        <taxon>Embryophyta</taxon>
        <taxon>Tracheophyta</taxon>
        <taxon>Spermatophyta</taxon>
        <taxon>Magnoliopsida</taxon>
        <taxon>eudicotyledons</taxon>
        <taxon>Gunneridae</taxon>
        <taxon>Pentapetalae</taxon>
        <taxon>asterids</taxon>
        <taxon>lamiids</taxon>
        <taxon>Solanales</taxon>
        <taxon>Solanaceae</taxon>
        <taxon>Solanoideae</taxon>
        <taxon>Solaneae</taxon>
        <taxon>Solanum</taxon>
        <taxon>Solanum subgen. Lycopersicon</taxon>
    </lineage>
</organism>
<evidence type="ECO:0000256" key="9">
    <source>
        <dbReference type="RuleBase" id="RU910715"/>
    </source>
</evidence>
<keyword evidence="4 9" id="KW-0762">Sugar transport</keyword>
<dbReference type="GO" id="GO:0016020">
    <property type="term" value="C:membrane"/>
    <property type="evidence" value="ECO:0000318"/>
    <property type="project" value="GO_Central"/>
</dbReference>
<evidence type="ECO:0000256" key="2">
    <source>
        <dbReference type="ARBA" id="ARBA00007809"/>
    </source>
</evidence>
<keyword evidence="8 9" id="KW-0472">Membrane</keyword>
<evidence type="ECO:0000256" key="8">
    <source>
        <dbReference type="ARBA" id="ARBA00023136"/>
    </source>
</evidence>
<feature type="transmembrane region" description="Helical" evidence="9">
    <location>
        <begin position="163"/>
        <end position="182"/>
    </location>
</feature>
<dbReference type="PANTHER" id="PTHR10791">
    <property type="entry name" value="RAG1-ACTIVATING PROTEIN 1"/>
    <property type="match status" value="1"/>
</dbReference>
<dbReference type="EnsemblPlants" id="Solyc03g097870.3.1">
    <property type="protein sequence ID" value="Solyc03g097870.3.1"/>
    <property type="gene ID" value="Solyc03g097870.3"/>
</dbReference>
<feature type="transmembrane region" description="Helical" evidence="9">
    <location>
        <begin position="70"/>
        <end position="92"/>
    </location>
</feature>
<comment type="similarity">
    <text evidence="2 9">Belongs to the SWEET sugar transporter family.</text>
</comment>
<evidence type="ECO:0000256" key="7">
    <source>
        <dbReference type="ARBA" id="ARBA00022989"/>
    </source>
</evidence>
<feature type="transmembrane region" description="Helical" evidence="9">
    <location>
        <begin position="46"/>
        <end position="64"/>
    </location>
</feature>
<evidence type="ECO:0000313" key="10">
    <source>
        <dbReference type="EnsemblPlants" id="Solyc03g097870.3.1"/>
    </source>
</evidence>
<evidence type="ECO:0000313" key="11">
    <source>
        <dbReference type="Proteomes" id="UP000004994"/>
    </source>
</evidence>
<keyword evidence="7 9" id="KW-1133">Transmembrane helix</keyword>
<accession>A0A3Q7FQQ0</accession>
<keyword evidence="6" id="KW-0677">Repeat</keyword>
<dbReference type="PaxDb" id="4081-Solyc03g097870.2.1"/>
<protein>
    <recommendedName>
        <fullName evidence="9">Bidirectional sugar transporter SWEET</fullName>
    </recommendedName>
</protein>
<dbReference type="STRING" id="4081.A0A3Q7FQQ0"/>
<evidence type="ECO:0000256" key="3">
    <source>
        <dbReference type="ARBA" id="ARBA00022448"/>
    </source>
</evidence>
<evidence type="ECO:0000256" key="4">
    <source>
        <dbReference type="ARBA" id="ARBA00022597"/>
    </source>
</evidence>
<reference evidence="10" key="1">
    <citation type="journal article" date="2012" name="Nature">
        <title>The tomato genome sequence provides insights into fleshy fruit evolution.</title>
        <authorList>
            <consortium name="Tomato Genome Consortium"/>
        </authorList>
    </citation>
    <scope>NUCLEOTIDE SEQUENCE [LARGE SCALE GENOMIC DNA]</scope>
    <source>
        <strain evidence="10">cv. Heinz 1706</strain>
    </source>
</reference>
<dbReference type="Gene3D" id="1.20.1280.290">
    <property type="match status" value="2"/>
</dbReference>
<keyword evidence="11" id="KW-1185">Reference proteome</keyword>